<accession>G0UZG1</accession>
<dbReference type="SUPFAM" id="SSF48371">
    <property type="entry name" value="ARM repeat"/>
    <property type="match status" value="1"/>
</dbReference>
<dbReference type="VEuPathDB" id="TriTrypDB:TcIL3000.11.1640"/>
<organism evidence="1">
    <name type="scientific">Trypanosoma congolense (strain IL3000)</name>
    <dbReference type="NCBI Taxonomy" id="1068625"/>
    <lineage>
        <taxon>Eukaryota</taxon>
        <taxon>Discoba</taxon>
        <taxon>Euglenozoa</taxon>
        <taxon>Kinetoplastea</taxon>
        <taxon>Metakinetoplastina</taxon>
        <taxon>Trypanosomatida</taxon>
        <taxon>Trypanosomatidae</taxon>
        <taxon>Trypanosoma</taxon>
        <taxon>Nannomonas</taxon>
    </lineage>
</organism>
<dbReference type="InterPro" id="IPR011989">
    <property type="entry name" value="ARM-like"/>
</dbReference>
<sequence length="278" mass="31091">MIERIEATLNRLVAFSPGVPCIVDDAVCLQNAAAALESSGEIPLLTELCMSLSVDLLENFPPQSDVTYAVLTLLACCCMRDENRDMAGRFGVFSLCVILLQSSELLPQKTLVAIFDLIATLSMNSSNTRQMMRPCVPYVLSVMKTHSDCLQLAFSGSVAVSTLVMLDKANAELAVENDCIQVLISAFMQGYIKKKELSRYRRASLSLRLQREEEELKRLCDGVIRWTQDALYKLVLSPLPIIDAKLEASKFGDYGTHVEVDELMWKLKFERKKVNIPR</sequence>
<protein>
    <submittedName>
        <fullName evidence="1">Uncharacterized protein TCIL3000_11_1640</fullName>
    </submittedName>
</protein>
<dbReference type="AlphaFoldDB" id="G0UZG1"/>
<gene>
    <name evidence="1" type="ORF">TCIL3000_11_1640</name>
</gene>
<reference evidence="1" key="1">
    <citation type="journal article" date="2012" name="Proc. Natl. Acad. Sci. U.S.A.">
        <title>Antigenic diversity is generated by distinct evolutionary mechanisms in African trypanosome species.</title>
        <authorList>
            <person name="Jackson A.P."/>
            <person name="Berry A."/>
            <person name="Aslett M."/>
            <person name="Allison H.C."/>
            <person name="Burton P."/>
            <person name="Vavrova-Anderson J."/>
            <person name="Brown R."/>
            <person name="Browne H."/>
            <person name="Corton N."/>
            <person name="Hauser H."/>
            <person name="Gamble J."/>
            <person name="Gilderthorp R."/>
            <person name="Marcello L."/>
            <person name="McQuillan J."/>
            <person name="Otto T.D."/>
            <person name="Quail M.A."/>
            <person name="Sanders M.J."/>
            <person name="van Tonder A."/>
            <person name="Ginger M.L."/>
            <person name="Field M.C."/>
            <person name="Barry J.D."/>
            <person name="Hertz-Fowler C."/>
            <person name="Berriman M."/>
        </authorList>
    </citation>
    <scope>NUCLEOTIDE SEQUENCE</scope>
    <source>
        <strain evidence="1">IL3000</strain>
    </source>
</reference>
<name>G0UZG1_TRYCI</name>
<dbReference type="Gene3D" id="1.25.10.10">
    <property type="entry name" value="Leucine-rich Repeat Variant"/>
    <property type="match status" value="1"/>
</dbReference>
<dbReference type="EMBL" id="HE575324">
    <property type="protein sequence ID" value="CCC94780.1"/>
    <property type="molecule type" value="Genomic_DNA"/>
</dbReference>
<dbReference type="InterPro" id="IPR016024">
    <property type="entry name" value="ARM-type_fold"/>
</dbReference>
<evidence type="ECO:0000313" key="1">
    <source>
        <dbReference type="EMBL" id="CCC94780.1"/>
    </source>
</evidence>
<proteinExistence type="predicted"/>